<dbReference type="AlphaFoldDB" id="A0A1Q9E4P4"/>
<protein>
    <submittedName>
        <fullName evidence="1">Elongation factor P</fullName>
    </submittedName>
</protein>
<keyword evidence="1" id="KW-0251">Elongation factor</keyword>
<accession>A0A1Q9E4P4</accession>
<dbReference type="PANTHER" id="PTHR30053:SF14">
    <property type="entry name" value="TRANSLATION ELONGATION FACTOR KOW-LIKE DOMAIN-CONTAINING PROTEIN"/>
    <property type="match status" value="1"/>
</dbReference>
<dbReference type="Gene3D" id="2.40.50.140">
    <property type="entry name" value="Nucleic acid-binding proteins"/>
    <property type="match status" value="1"/>
</dbReference>
<evidence type="ECO:0000313" key="1">
    <source>
        <dbReference type="EMBL" id="OLQ02369.1"/>
    </source>
</evidence>
<dbReference type="InterPro" id="IPR020599">
    <property type="entry name" value="Transl_elong_fac_P/YeiP"/>
</dbReference>
<dbReference type="Proteomes" id="UP000186817">
    <property type="component" value="Unassembled WGS sequence"/>
</dbReference>
<comment type="caution">
    <text evidence="1">The sequence shown here is derived from an EMBL/GenBank/DDBJ whole genome shotgun (WGS) entry which is preliminary data.</text>
</comment>
<keyword evidence="2" id="KW-1185">Reference proteome</keyword>
<proteinExistence type="predicted"/>
<dbReference type="GO" id="GO:0005737">
    <property type="term" value="C:cytoplasm"/>
    <property type="evidence" value="ECO:0007669"/>
    <property type="project" value="TreeGrafter"/>
</dbReference>
<dbReference type="EMBL" id="LSRX01000265">
    <property type="protein sequence ID" value="OLQ02369.1"/>
    <property type="molecule type" value="Genomic_DNA"/>
</dbReference>
<reference evidence="1 2" key="1">
    <citation type="submission" date="2016-02" db="EMBL/GenBank/DDBJ databases">
        <title>Genome analysis of coral dinoflagellate symbionts highlights evolutionary adaptations to a symbiotic lifestyle.</title>
        <authorList>
            <person name="Aranda M."/>
            <person name="Li Y."/>
            <person name="Liew Y.J."/>
            <person name="Baumgarten S."/>
            <person name="Simakov O."/>
            <person name="Wilson M."/>
            <person name="Piel J."/>
            <person name="Ashoor H."/>
            <person name="Bougouffa S."/>
            <person name="Bajic V.B."/>
            <person name="Ryu T."/>
            <person name="Ravasi T."/>
            <person name="Bayer T."/>
            <person name="Micklem G."/>
            <person name="Kim H."/>
            <person name="Bhak J."/>
            <person name="Lajeunesse T.C."/>
            <person name="Voolstra C.R."/>
        </authorList>
    </citation>
    <scope>NUCLEOTIDE SEQUENCE [LARGE SCALE GENOMIC DNA]</scope>
    <source>
        <strain evidence="1 2">CCMP2467</strain>
    </source>
</reference>
<name>A0A1Q9E4P4_SYMMI</name>
<keyword evidence="1" id="KW-0648">Protein biosynthesis</keyword>
<dbReference type="InterPro" id="IPR012340">
    <property type="entry name" value="NA-bd_OB-fold"/>
</dbReference>
<evidence type="ECO:0000313" key="2">
    <source>
        <dbReference type="Proteomes" id="UP000186817"/>
    </source>
</evidence>
<organism evidence="1 2">
    <name type="scientific">Symbiodinium microadriaticum</name>
    <name type="common">Dinoflagellate</name>
    <name type="synonym">Zooxanthella microadriatica</name>
    <dbReference type="NCBI Taxonomy" id="2951"/>
    <lineage>
        <taxon>Eukaryota</taxon>
        <taxon>Sar</taxon>
        <taxon>Alveolata</taxon>
        <taxon>Dinophyceae</taxon>
        <taxon>Suessiales</taxon>
        <taxon>Symbiodiniaceae</taxon>
        <taxon>Symbiodinium</taxon>
    </lineage>
</organism>
<dbReference type="PANTHER" id="PTHR30053">
    <property type="entry name" value="ELONGATION FACTOR P"/>
    <property type="match status" value="1"/>
</dbReference>
<dbReference type="GO" id="GO:0003746">
    <property type="term" value="F:translation elongation factor activity"/>
    <property type="evidence" value="ECO:0007669"/>
    <property type="project" value="UniProtKB-KW"/>
</dbReference>
<dbReference type="OrthoDB" id="425428at2759"/>
<gene>
    <name evidence="1" type="primary">efp</name>
    <name evidence="1" type="ORF">AK812_SmicGene14759</name>
</gene>
<sequence>MQRGSDGSDDWLACGLYDWQDNAVPASLIGDIGEWLTEGMQIEFEIYEGKVIDIQVPDDIILEVTEIVSKKDSGKDALVQLENGVNRQAPAYIKVGDKVQINKKTFEIQKRVD</sequence>